<evidence type="ECO:0000259" key="21">
    <source>
        <dbReference type="PROSITE" id="PS50255"/>
    </source>
</evidence>
<dbReference type="PANTHER" id="PTHR12863:SF1">
    <property type="entry name" value="FATTY ACID 2-HYDROXYLASE"/>
    <property type="match status" value="1"/>
</dbReference>
<keyword evidence="8 18" id="KW-0479">Metal-binding</keyword>
<evidence type="ECO:0000256" key="17">
    <source>
        <dbReference type="ARBA" id="ARBA00023160"/>
    </source>
</evidence>
<dbReference type="SUPFAM" id="SSF55856">
    <property type="entry name" value="Cytochrome b5-like heme/steroid binding domain"/>
    <property type="match status" value="1"/>
</dbReference>
<feature type="binding site" evidence="18">
    <location>
        <position position="175"/>
    </location>
    <ligand>
        <name>Zn(2+)</name>
        <dbReference type="ChEBI" id="CHEBI:29105"/>
        <label>1</label>
    </ligand>
</feature>
<dbReference type="GO" id="GO:0006633">
    <property type="term" value="P:fatty acid biosynthetic process"/>
    <property type="evidence" value="ECO:0007669"/>
    <property type="project" value="UniProtKB-KW"/>
</dbReference>
<proteinExistence type="inferred from homology"/>
<evidence type="ECO:0000256" key="8">
    <source>
        <dbReference type="ARBA" id="ARBA00022723"/>
    </source>
</evidence>
<feature type="binding site" evidence="18">
    <location>
        <position position="280"/>
    </location>
    <ligand>
        <name>Zn(2+)</name>
        <dbReference type="ChEBI" id="CHEBI:29105"/>
        <label>1</label>
    </ligand>
</feature>
<dbReference type="EMBL" id="JAACXV010014295">
    <property type="protein sequence ID" value="KAF7268882.1"/>
    <property type="molecule type" value="Genomic_DNA"/>
</dbReference>
<feature type="transmembrane region" description="Helical" evidence="20">
    <location>
        <begin position="239"/>
        <end position="259"/>
    </location>
</feature>
<reference evidence="22" key="1">
    <citation type="submission" date="2020-08" db="EMBL/GenBank/DDBJ databases">
        <title>Genome sequencing and assembly of the red palm weevil Rhynchophorus ferrugineus.</title>
        <authorList>
            <person name="Dias G.B."/>
            <person name="Bergman C.M."/>
            <person name="Manee M."/>
        </authorList>
    </citation>
    <scope>NUCLEOTIDE SEQUENCE</scope>
    <source>
        <strain evidence="22">AA-2017</strain>
        <tissue evidence="22">Whole larva</tissue>
    </source>
</reference>
<comment type="subcellular location">
    <subcellularLocation>
        <location evidence="1">Endoplasmic reticulum membrane</location>
        <topology evidence="1">Multi-pass membrane protein</topology>
    </subcellularLocation>
</comment>
<dbReference type="PANTHER" id="PTHR12863">
    <property type="entry name" value="FATTY ACID HYDROXYLASE"/>
    <property type="match status" value="1"/>
</dbReference>
<feature type="binding site" evidence="18">
    <location>
        <position position="201"/>
    </location>
    <ligand>
        <name>Zn(2+)</name>
        <dbReference type="ChEBI" id="CHEBI:29105"/>
        <label>1</label>
    </ligand>
</feature>
<dbReference type="InterPro" id="IPR014430">
    <property type="entry name" value="Scs7"/>
</dbReference>
<dbReference type="InterPro" id="IPR036400">
    <property type="entry name" value="Cyt_B5-like_heme/steroid_sf"/>
</dbReference>
<comment type="cofactor">
    <cofactor evidence="18">
        <name>Zn(2+)</name>
        <dbReference type="ChEBI" id="CHEBI:29105"/>
    </cofactor>
    <text evidence="18">Binds 2 Zn(2+) ions per subunit that likely form a catalytic dimetal center.</text>
</comment>
<dbReference type="InterPro" id="IPR018506">
    <property type="entry name" value="Cyt_B5_heme-BS"/>
</dbReference>
<comment type="caution">
    <text evidence="22">The sequence shown here is derived from an EMBL/GenBank/DDBJ whole genome shotgun (WGS) entry which is preliminary data.</text>
</comment>
<keyword evidence="17" id="KW-0275">Fatty acid biosynthesis</keyword>
<feature type="binding site" evidence="18">
    <location>
        <position position="202"/>
    </location>
    <ligand>
        <name>Zn(2+)</name>
        <dbReference type="ChEBI" id="CHEBI:29105"/>
        <label>1</label>
    </ligand>
</feature>
<feature type="binding site" evidence="18">
    <location>
        <position position="281"/>
    </location>
    <ligand>
        <name>Zn(2+)</name>
        <dbReference type="ChEBI" id="CHEBI:29105"/>
        <label>1</label>
    </ligand>
</feature>
<keyword evidence="15" id="KW-0443">Lipid metabolism</keyword>
<evidence type="ECO:0000256" key="15">
    <source>
        <dbReference type="ARBA" id="ARBA00023098"/>
    </source>
</evidence>
<keyword evidence="12 20" id="KW-1133">Transmembrane helix</keyword>
<comment type="pathway">
    <text evidence="2">Sphingolipid metabolism.</text>
</comment>
<keyword evidence="23" id="KW-1185">Reference proteome</keyword>
<feature type="binding site" evidence="18">
    <location>
        <position position="260"/>
    </location>
    <ligand>
        <name>Zn(2+)</name>
        <dbReference type="ChEBI" id="CHEBI:29105"/>
        <label>1</label>
    </ligand>
</feature>
<feature type="binding site" description="axial binding residue" evidence="19">
    <location>
        <position position="25"/>
    </location>
    <ligand>
        <name>heme</name>
        <dbReference type="ChEBI" id="CHEBI:30413"/>
    </ligand>
    <ligandPart>
        <name>Fe</name>
        <dbReference type="ChEBI" id="CHEBI:18248"/>
    </ligandPart>
</feature>
<comment type="similarity">
    <text evidence="4">Belongs to the sterol desaturase family. SCS7 subfamily.</text>
</comment>
<feature type="transmembrane region" description="Helical" evidence="20">
    <location>
        <begin position="156"/>
        <end position="174"/>
    </location>
</feature>
<evidence type="ECO:0000256" key="16">
    <source>
        <dbReference type="ARBA" id="ARBA00023136"/>
    </source>
</evidence>
<evidence type="ECO:0000256" key="1">
    <source>
        <dbReference type="ARBA" id="ARBA00004477"/>
    </source>
</evidence>
<evidence type="ECO:0000256" key="6">
    <source>
        <dbReference type="ARBA" id="ARBA00022617"/>
    </source>
</evidence>
<keyword evidence="9" id="KW-0256">Endoplasmic reticulum</keyword>
<dbReference type="AlphaFoldDB" id="A0A834HY18"/>
<dbReference type="OrthoDB" id="2204368at2759"/>
<evidence type="ECO:0000256" key="14">
    <source>
        <dbReference type="ARBA" id="ARBA00023004"/>
    </source>
</evidence>
<feature type="binding site" evidence="18">
    <location>
        <position position="256"/>
    </location>
    <ligand>
        <name>Zn(2+)</name>
        <dbReference type="ChEBI" id="CHEBI:29105"/>
        <label>1</label>
    </ligand>
</feature>
<keyword evidence="13" id="KW-0560">Oxidoreductase</keyword>
<feature type="binding site" description="axial binding residue" evidence="19">
    <location>
        <position position="49"/>
    </location>
    <ligand>
        <name>heme</name>
        <dbReference type="ChEBI" id="CHEBI:30413"/>
    </ligand>
    <ligandPart>
        <name>Fe</name>
        <dbReference type="ChEBI" id="CHEBI:18248"/>
    </ligandPart>
</feature>
<comment type="pathway">
    <text evidence="3">Lipid metabolism.</text>
</comment>
<evidence type="ECO:0000256" key="7">
    <source>
        <dbReference type="ARBA" id="ARBA00022692"/>
    </source>
</evidence>
<keyword evidence="5" id="KW-0444">Lipid biosynthesis</keyword>
<gene>
    <name evidence="22" type="ORF">GWI33_018037</name>
</gene>
<evidence type="ECO:0000256" key="20">
    <source>
        <dbReference type="SAM" id="Phobius"/>
    </source>
</evidence>
<evidence type="ECO:0000256" key="4">
    <source>
        <dbReference type="ARBA" id="ARBA00005747"/>
    </source>
</evidence>
<dbReference type="PROSITE" id="PS00191">
    <property type="entry name" value="CYTOCHROME_B5_1"/>
    <property type="match status" value="1"/>
</dbReference>
<evidence type="ECO:0000256" key="5">
    <source>
        <dbReference type="ARBA" id="ARBA00022516"/>
    </source>
</evidence>
<evidence type="ECO:0000256" key="2">
    <source>
        <dbReference type="ARBA" id="ARBA00004991"/>
    </source>
</evidence>
<evidence type="ECO:0000256" key="10">
    <source>
        <dbReference type="ARBA" id="ARBA00022832"/>
    </source>
</evidence>
<dbReference type="InterPro" id="IPR006694">
    <property type="entry name" value="Fatty_acid_hydroxylase"/>
</dbReference>
<feature type="binding site" evidence="18">
    <location>
        <position position="277"/>
    </location>
    <ligand>
        <name>Zn(2+)</name>
        <dbReference type="ChEBI" id="CHEBI:29105"/>
        <label>1</label>
    </ligand>
</feature>
<dbReference type="GO" id="GO:0080132">
    <property type="term" value="F:fatty acid 2-hydroxylase activity"/>
    <property type="evidence" value="ECO:0007669"/>
    <property type="project" value="InterPro"/>
</dbReference>
<evidence type="ECO:0000256" key="12">
    <source>
        <dbReference type="ARBA" id="ARBA00022989"/>
    </source>
</evidence>
<keyword evidence="14 19" id="KW-0408">Iron</keyword>
<dbReference type="GO" id="GO:0020037">
    <property type="term" value="F:heme binding"/>
    <property type="evidence" value="ECO:0007669"/>
    <property type="project" value="InterPro"/>
</dbReference>
<evidence type="ECO:0000313" key="22">
    <source>
        <dbReference type="EMBL" id="KAF7268882.1"/>
    </source>
</evidence>
<dbReference type="GO" id="GO:0005789">
    <property type="term" value="C:endoplasmic reticulum membrane"/>
    <property type="evidence" value="ECO:0007669"/>
    <property type="project" value="UniProtKB-SubCell"/>
</dbReference>
<feature type="transmembrane region" description="Helical" evidence="20">
    <location>
        <begin position="117"/>
        <end position="136"/>
    </location>
</feature>
<evidence type="ECO:0000256" key="18">
    <source>
        <dbReference type="PIRSR" id="PIRSR005149-1"/>
    </source>
</evidence>
<accession>A0A834HY18</accession>
<dbReference type="PROSITE" id="PS50255">
    <property type="entry name" value="CYTOCHROME_B5_2"/>
    <property type="match status" value="1"/>
</dbReference>
<dbReference type="Pfam" id="PF04116">
    <property type="entry name" value="FA_hydroxylase"/>
    <property type="match status" value="1"/>
</dbReference>
<dbReference type="GO" id="GO:0005506">
    <property type="term" value="F:iron ion binding"/>
    <property type="evidence" value="ECO:0007669"/>
    <property type="project" value="InterPro"/>
</dbReference>
<keyword evidence="6 19" id="KW-0349">Heme</keyword>
<keyword evidence="16 20" id="KW-0472">Membrane</keyword>
<feature type="binding site" evidence="18">
    <location>
        <position position="198"/>
    </location>
    <ligand>
        <name>Zn(2+)</name>
        <dbReference type="ChEBI" id="CHEBI:29105"/>
        <label>1</label>
    </ligand>
</feature>
<dbReference type="Proteomes" id="UP000625711">
    <property type="component" value="Unassembled WGS sequence"/>
</dbReference>
<evidence type="ECO:0000256" key="13">
    <source>
        <dbReference type="ARBA" id="ARBA00023002"/>
    </source>
</evidence>
<keyword evidence="10" id="KW-0276">Fatty acid metabolism</keyword>
<protein>
    <recommendedName>
        <fullName evidence="21">Cytochrome b5 heme-binding domain-containing protein</fullName>
    </recommendedName>
</protein>
<evidence type="ECO:0000256" key="11">
    <source>
        <dbReference type="ARBA" id="ARBA00022833"/>
    </source>
</evidence>
<keyword evidence="11 18" id="KW-0862">Zinc</keyword>
<name>A0A834HY18_RHYFE</name>
<comment type="cofactor">
    <cofactor evidence="19">
        <name>Fe cation</name>
        <dbReference type="ChEBI" id="CHEBI:24875"/>
    </cofactor>
</comment>
<feature type="domain" description="Cytochrome b5 heme-binding" evidence="21">
    <location>
        <begin position="1"/>
        <end position="61"/>
    </location>
</feature>
<evidence type="ECO:0000256" key="3">
    <source>
        <dbReference type="ARBA" id="ARBA00005189"/>
    </source>
</evidence>
<keyword evidence="7 20" id="KW-0812">Transmembrane</keyword>
<sequence length="315" mass="37031">MKYNGSFNIFLKDDKYNIQSFLKYHPGGVNYLAPYEEKDVLDRMKNTDHSKAAYYLLEEYKSDGARLDSGRDLEKLVNWKEPMLCQVGALGKQYKDWVNAPVDRELRLFGNEILEKLTITPWYLVPLIWIPVICYLIKHGTEKYEEITQDSSTTSIAFYLLLGVILWTLLEYSLHRWLFHIEPSGNFKLMIYIHFAIHGLHHKVPFDTRRLVFPPFPAAIIALVIYRIMLFIVPESISVLLLAGTLLGYVSYDMLHYYLHYGAPKENSYFYNLKRYHNQHHFAHHDSGFGISSIIWDEIFGTAIKLKHLNMNIRW</sequence>
<feature type="binding site" evidence="18">
    <location>
        <position position="180"/>
    </location>
    <ligand>
        <name>Zn(2+)</name>
        <dbReference type="ChEBI" id="CHEBI:29105"/>
        <label>1</label>
    </ligand>
</feature>
<feature type="transmembrane region" description="Helical" evidence="20">
    <location>
        <begin position="211"/>
        <end position="233"/>
    </location>
</feature>
<dbReference type="PIRSF" id="PIRSF005149">
    <property type="entry name" value="IPC-B_HD"/>
    <property type="match status" value="1"/>
</dbReference>
<evidence type="ECO:0000256" key="9">
    <source>
        <dbReference type="ARBA" id="ARBA00022824"/>
    </source>
</evidence>
<dbReference type="Gene3D" id="3.10.120.10">
    <property type="entry name" value="Cytochrome b5-like heme/steroid binding domain"/>
    <property type="match status" value="1"/>
</dbReference>
<dbReference type="InterPro" id="IPR001199">
    <property type="entry name" value="Cyt_B5-like_heme/steroid-bd"/>
</dbReference>
<organism evidence="22 23">
    <name type="scientific">Rhynchophorus ferrugineus</name>
    <name type="common">Red palm weevil</name>
    <name type="synonym">Curculio ferrugineus</name>
    <dbReference type="NCBI Taxonomy" id="354439"/>
    <lineage>
        <taxon>Eukaryota</taxon>
        <taxon>Metazoa</taxon>
        <taxon>Ecdysozoa</taxon>
        <taxon>Arthropoda</taxon>
        <taxon>Hexapoda</taxon>
        <taxon>Insecta</taxon>
        <taxon>Pterygota</taxon>
        <taxon>Neoptera</taxon>
        <taxon>Endopterygota</taxon>
        <taxon>Coleoptera</taxon>
        <taxon>Polyphaga</taxon>
        <taxon>Cucujiformia</taxon>
        <taxon>Curculionidae</taxon>
        <taxon>Dryophthorinae</taxon>
        <taxon>Rhynchophorus</taxon>
    </lineage>
</organism>
<evidence type="ECO:0000313" key="23">
    <source>
        <dbReference type="Proteomes" id="UP000625711"/>
    </source>
</evidence>
<evidence type="ECO:0000256" key="19">
    <source>
        <dbReference type="PIRSR" id="PIRSR005149-50"/>
    </source>
</evidence>